<reference evidence="1" key="1">
    <citation type="submission" date="2023-06" db="EMBL/GenBank/DDBJ databases">
        <authorList>
            <person name="Kurt Z."/>
        </authorList>
    </citation>
    <scope>NUCLEOTIDE SEQUENCE</scope>
</reference>
<organism evidence="1">
    <name type="scientific">Hexamita inflata</name>
    <dbReference type="NCBI Taxonomy" id="28002"/>
    <lineage>
        <taxon>Eukaryota</taxon>
        <taxon>Metamonada</taxon>
        <taxon>Diplomonadida</taxon>
        <taxon>Hexamitidae</taxon>
        <taxon>Hexamitinae</taxon>
        <taxon>Hexamita</taxon>
    </lineage>
</organism>
<keyword evidence="3" id="KW-1185">Reference proteome</keyword>
<gene>
    <name evidence="1" type="ORF">HINF_LOCUS58650</name>
    <name evidence="2" type="ORF">HINF_LOCUS61554</name>
</gene>
<dbReference type="AlphaFoldDB" id="A0AA86UTG6"/>
<evidence type="ECO:0000313" key="2">
    <source>
        <dbReference type="EMBL" id="CAL6083089.1"/>
    </source>
</evidence>
<accession>A0AA86UTG6</accession>
<dbReference type="EMBL" id="CATOUU010001088">
    <property type="protein sequence ID" value="CAI9971005.1"/>
    <property type="molecule type" value="Genomic_DNA"/>
</dbReference>
<comment type="caution">
    <text evidence="1">The sequence shown here is derived from an EMBL/GenBank/DDBJ whole genome shotgun (WGS) entry which is preliminary data.</text>
</comment>
<sequence length="543" mass="64553">MTFTVVNRVPQHYVQFLNTLTENVAPYQLNKGYTFDEIQSVIDFSCVPADTARNTLDSMKQTLIFLSAESELNEQLELFTSFVCKYVYELYDQTQQLSKDISFDMWISGLFYDYTAEYDLFEVRVPPSNKMDPLQIKVDYEQLLSRLQAVKILNKQHTGQYQLRLFFQIGSFRFKIDFYMLLVPINLETQTQLNFIFLKQLIEQKTVSTAQNFYLQLKSSLQNHSSFIYNLISKSNCLENVSKLNGKRNEISTVFNQDRFVFELQNDVYSKQYKEERIHYEQEFDKKITLLRKMQIDQIEQKYAEWKQNVKDEEKLMKTQLTESKNKIEQKTINANDGREQTLDEILKQDNVRKVYIQQIEGQTFTQNDLDEINNERIQTSVKKLNFKCSNINNYQPEEKLNLVKEQQQLQQKLAYKLDKVKHMEKGQLDKTMQPKTQNVIENAQKPVQNEELTIYENKNGIKMLIETNNIRDFRHVQCKSLFEIDNYSQDVRGLQNRLKMLHLYIAQDNDWTGILRNETIFIVKSETLGKWISKIEEEYISR</sequence>
<protein>
    <submittedName>
        <fullName evidence="2">Hypothetical_protein</fullName>
    </submittedName>
</protein>
<dbReference type="EMBL" id="CAXDID020000370">
    <property type="protein sequence ID" value="CAL6083089.1"/>
    <property type="molecule type" value="Genomic_DNA"/>
</dbReference>
<reference evidence="2 3" key="2">
    <citation type="submission" date="2024-07" db="EMBL/GenBank/DDBJ databases">
        <authorList>
            <person name="Akdeniz Z."/>
        </authorList>
    </citation>
    <scope>NUCLEOTIDE SEQUENCE [LARGE SCALE GENOMIC DNA]</scope>
</reference>
<evidence type="ECO:0000313" key="3">
    <source>
        <dbReference type="Proteomes" id="UP001642409"/>
    </source>
</evidence>
<proteinExistence type="predicted"/>
<dbReference type="Proteomes" id="UP001642409">
    <property type="component" value="Unassembled WGS sequence"/>
</dbReference>
<name>A0AA86UTG6_9EUKA</name>
<evidence type="ECO:0000313" key="1">
    <source>
        <dbReference type="EMBL" id="CAI9971005.1"/>
    </source>
</evidence>